<evidence type="ECO:0000313" key="3">
    <source>
        <dbReference type="Proteomes" id="UP000002051"/>
    </source>
</evidence>
<evidence type="ECO:0000313" key="1">
    <source>
        <dbReference type="EMBL" id="AET04409.1"/>
    </source>
</evidence>
<organism evidence="1 3">
    <name type="scientific">Medicago truncatula</name>
    <name type="common">Barrel medic</name>
    <name type="synonym">Medicago tribuloides</name>
    <dbReference type="NCBI Taxonomy" id="3880"/>
    <lineage>
        <taxon>Eukaryota</taxon>
        <taxon>Viridiplantae</taxon>
        <taxon>Streptophyta</taxon>
        <taxon>Embryophyta</taxon>
        <taxon>Tracheophyta</taxon>
        <taxon>Spermatophyta</taxon>
        <taxon>Magnoliopsida</taxon>
        <taxon>eudicotyledons</taxon>
        <taxon>Gunneridae</taxon>
        <taxon>Pentapetalae</taxon>
        <taxon>rosids</taxon>
        <taxon>fabids</taxon>
        <taxon>Fabales</taxon>
        <taxon>Fabaceae</taxon>
        <taxon>Papilionoideae</taxon>
        <taxon>50 kb inversion clade</taxon>
        <taxon>NPAAA clade</taxon>
        <taxon>Hologalegina</taxon>
        <taxon>IRL clade</taxon>
        <taxon>Trifolieae</taxon>
        <taxon>Medicago</taxon>
    </lineage>
</organism>
<protein>
    <submittedName>
        <fullName evidence="1 2">Uncharacterized protein</fullName>
    </submittedName>
</protein>
<dbReference type="EnsemblPlants" id="AET04409">
    <property type="protein sequence ID" value="AET04409"/>
    <property type="gene ID" value="MTR_8g088480"/>
</dbReference>
<reference evidence="1 3" key="1">
    <citation type="journal article" date="2011" name="Nature">
        <title>The Medicago genome provides insight into the evolution of rhizobial symbioses.</title>
        <authorList>
            <person name="Young N.D."/>
            <person name="Debelle F."/>
            <person name="Oldroyd G.E."/>
            <person name="Geurts R."/>
            <person name="Cannon S.B."/>
            <person name="Udvardi M.K."/>
            <person name="Benedito V.A."/>
            <person name="Mayer K.F."/>
            <person name="Gouzy J."/>
            <person name="Schoof H."/>
            <person name="Van de Peer Y."/>
            <person name="Proost S."/>
            <person name="Cook D.R."/>
            <person name="Meyers B.C."/>
            <person name="Spannagl M."/>
            <person name="Cheung F."/>
            <person name="De Mita S."/>
            <person name="Krishnakumar V."/>
            <person name="Gundlach H."/>
            <person name="Zhou S."/>
            <person name="Mudge J."/>
            <person name="Bharti A.K."/>
            <person name="Murray J.D."/>
            <person name="Naoumkina M.A."/>
            <person name="Rosen B."/>
            <person name="Silverstein K.A."/>
            <person name="Tang H."/>
            <person name="Rombauts S."/>
            <person name="Zhao P.X."/>
            <person name="Zhou P."/>
            <person name="Barbe V."/>
            <person name="Bardou P."/>
            <person name="Bechner M."/>
            <person name="Bellec A."/>
            <person name="Berger A."/>
            <person name="Berges H."/>
            <person name="Bidwell S."/>
            <person name="Bisseling T."/>
            <person name="Choisne N."/>
            <person name="Couloux A."/>
            <person name="Denny R."/>
            <person name="Deshpande S."/>
            <person name="Dai X."/>
            <person name="Doyle J.J."/>
            <person name="Dudez A.M."/>
            <person name="Farmer A.D."/>
            <person name="Fouteau S."/>
            <person name="Franken C."/>
            <person name="Gibelin C."/>
            <person name="Gish J."/>
            <person name="Goldstein S."/>
            <person name="Gonzalez A.J."/>
            <person name="Green P.J."/>
            <person name="Hallab A."/>
            <person name="Hartog M."/>
            <person name="Hua A."/>
            <person name="Humphray S.J."/>
            <person name="Jeong D.H."/>
            <person name="Jing Y."/>
            <person name="Jocker A."/>
            <person name="Kenton S.M."/>
            <person name="Kim D.J."/>
            <person name="Klee K."/>
            <person name="Lai H."/>
            <person name="Lang C."/>
            <person name="Lin S."/>
            <person name="Macmil S.L."/>
            <person name="Magdelenat G."/>
            <person name="Matthews L."/>
            <person name="McCorrison J."/>
            <person name="Monaghan E.L."/>
            <person name="Mun J.H."/>
            <person name="Najar F.Z."/>
            <person name="Nicholson C."/>
            <person name="Noirot C."/>
            <person name="O'Bleness M."/>
            <person name="Paule C.R."/>
            <person name="Poulain J."/>
            <person name="Prion F."/>
            <person name="Qin B."/>
            <person name="Qu C."/>
            <person name="Retzel E.F."/>
            <person name="Riddle C."/>
            <person name="Sallet E."/>
            <person name="Samain S."/>
            <person name="Samson N."/>
            <person name="Sanders I."/>
            <person name="Saurat O."/>
            <person name="Scarpelli C."/>
            <person name="Schiex T."/>
            <person name="Segurens B."/>
            <person name="Severin A.J."/>
            <person name="Sherrier D.J."/>
            <person name="Shi R."/>
            <person name="Sims S."/>
            <person name="Singer S.R."/>
            <person name="Sinharoy S."/>
            <person name="Sterck L."/>
            <person name="Viollet A."/>
            <person name="Wang B.B."/>
            <person name="Wang K."/>
            <person name="Wang M."/>
            <person name="Wang X."/>
            <person name="Warfsmann J."/>
            <person name="Weissenbach J."/>
            <person name="White D.D."/>
            <person name="White J.D."/>
            <person name="Wiley G.B."/>
            <person name="Wincker P."/>
            <person name="Xing Y."/>
            <person name="Yang L."/>
            <person name="Yao Z."/>
            <person name="Ying F."/>
            <person name="Zhai J."/>
            <person name="Zhou L."/>
            <person name="Zuber A."/>
            <person name="Denarie J."/>
            <person name="Dixon R.A."/>
            <person name="May G.D."/>
            <person name="Schwartz D.C."/>
            <person name="Rogers J."/>
            <person name="Quetier F."/>
            <person name="Town C.D."/>
            <person name="Roe B.A."/>
        </authorList>
    </citation>
    <scope>NUCLEOTIDE SEQUENCE [LARGE SCALE GENOMIC DNA]</scope>
    <source>
        <strain evidence="1">A17</strain>
        <strain evidence="2 3">cv. Jemalong A17</strain>
    </source>
</reference>
<name>G7L8R9_MEDTR</name>
<dbReference type="EMBL" id="CM001224">
    <property type="protein sequence ID" value="AET04409.1"/>
    <property type="molecule type" value="Genomic_DNA"/>
</dbReference>
<reference evidence="1 3" key="2">
    <citation type="journal article" date="2014" name="BMC Genomics">
        <title>An improved genome release (version Mt4.0) for the model legume Medicago truncatula.</title>
        <authorList>
            <person name="Tang H."/>
            <person name="Krishnakumar V."/>
            <person name="Bidwell S."/>
            <person name="Rosen B."/>
            <person name="Chan A."/>
            <person name="Zhou S."/>
            <person name="Gentzbittel L."/>
            <person name="Childs K.L."/>
            <person name="Yandell M."/>
            <person name="Gundlach H."/>
            <person name="Mayer K.F."/>
            <person name="Schwartz D.C."/>
            <person name="Town C.D."/>
        </authorList>
    </citation>
    <scope>GENOME REANNOTATION</scope>
    <source>
        <strain evidence="2 3">cv. Jemalong A17</strain>
    </source>
</reference>
<evidence type="ECO:0000313" key="2">
    <source>
        <dbReference type="EnsemblPlants" id="AET04409"/>
    </source>
</evidence>
<sequence>MVVSPYLSGRSLTLFYPGGSVVDSLPYTILGSATKRLKESDLVMTQPSNNSVEPLFLPNTSVSLSAKSYQLAYQLSAIFIKQSLFKGPI</sequence>
<dbReference type="Proteomes" id="UP000002051">
    <property type="component" value="Chromosome 8"/>
</dbReference>
<reference evidence="2" key="3">
    <citation type="submission" date="2015-04" db="UniProtKB">
        <authorList>
            <consortium name="EnsemblPlants"/>
        </authorList>
    </citation>
    <scope>IDENTIFICATION</scope>
    <source>
        <strain evidence="2">cv. Jemalong A17</strain>
    </source>
</reference>
<keyword evidence="3" id="KW-1185">Reference proteome</keyword>
<dbReference type="PaxDb" id="3880-AET04409"/>
<dbReference type="HOGENOM" id="CLU_2458253_0_0_1"/>
<accession>G7L8R9</accession>
<dbReference type="AlphaFoldDB" id="G7L8R9"/>
<gene>
    <name evidence="1" type="ordered locus">MTR_8g088480</name>
</gene>
<proteinExistence type="predicted"/>